<dbReference type="InterPro" id="IPR001845">
    <property type="entry name" value="HTH_ArsR_DNA-bd_dom"/>
</dbReference>
<keyword evidence="3" id="KW-0804">Transcription</keyword>
<evidence type="ECO:0000256" key="3">
    <source>
        <dbReference type="ARBA" id="ARBA00023163"/>
    </source>
</evidence>
<dbReference type="CDD" id="cd00090">
    <property type="entry name" value="HTH_ARSR"/>
    <property type="match status" value="1"/>
</dbReference>
<proteinExistence type="predicted"/>
<comment type="caution">
    <text evidence="5">The sequence shown here is derived from an EMBL/GenBank/DDBJ whole genome shotgun (WGS) entry which is preliminary data.</text>
</comment>
<dbReference type="Gene3D" id="1.10.10.10">
    <property type="entry name" value="Winged helix-like DNA-binding domain superfamily/Winged helix DNA-binding domain"/>
    <property type="match status" value="1"/>
</dbReference>
<dbReference type="InterPro" id="IPR036390">
    <property type="entry name" value="WH_DNA-bd_sf"/>
</dbReference>
<dbReference type="PRINTS" id="PR00778">
    <property type="entry name" value="HTHARSR"/>
</dbReference>
<dbReference type="GO" id="GO:0003677">
    <property type="term" value="F:DNA binding"/>
    <property type="evidence" value="ECO:0007669"/>
    <property type="project" value="UniProtKB-KW"/>
</dbReference>
<dbReference type="InterPro" id="IPR051011">
    <property type="entry name" value="Metal_resp_trans_reg"/>
</dbReference>
<dbReference type="AlphaFoldDB" id="A0A016QR56"/>
<dbReference type="InterPro" id="IPR036388">
    <property type="entry name" value="WH-like_DNA-bd_sf"/>
</dbReference>
<name>A0A016QR56_9DEIO</name>
<accession>A0A016QR56</accession>
<keyword evidence="2" id="KW-0238">DNA-binding</keyword>
<dbReference type="PANTHER" id="PTHR43132">
    <property type="entry name" value="ARSENICAL RESISTANCE OPERON REPRESSOR ARSR-RELATED"/>
    <property type="match status" value="1"/>
</dbReference>
<dbReference type="EMBL" id="JHAC01000019">
    <property type="protein sequence ID" value="EYB68600.1"/>
    <property type="molecule type" value="Genomic_DNA"/>
</dbReference>
<dbReference type="PATRIC" id="fig|1476583.3.peg.1289"/>
<reference evidence="5 6" key="1">
    <citation type="submission" date="2014-03" db="EMBL/GenBank/DDBJ databases">
        <title>Draft genome sequence of Deinococcus phoenicis 1P10ME.</title>
        <authorList>
            <person name="Stepanov V.G."/>
            <person name="Vaishampayan P."/>
            <person name="Venkateswaran K."/>
            <person name="Fox G.E."/>
        </authorList>
    </citation>
    <scope>NUCLEOTIDE SEQUENCE [LARGE SCALE GENOMIC DNA]</scope>
    <source>
        <strain evidence="5 6">1P10ME</strain>
    </source>
</reference>
<dbReference type="SMART" id="SM00418">
    <property type="entry name" value="HTH_ARSR"/>
    <property type="match status" value="1"/>
</dbReference>
<dbReference type="eggNOG" id="COG0640">
    <property type="taxonomic scope" value="Bacteria"/>
</dbReference>
<dbReference type="Proteomes" id="UP000020492">
    <property type="component" value="Unassembled WGS sequence"/>
</dbReference>
<keyword evidence="1" id="KW-0805">Transcription regulation</keyword>
<gene>
    <name evidence="5" type="ORF">DEIPH_ctg019orf0013</name>
</gene>
<dbReference type="PANTHER" id="PTHR43132:SF6">
    <property type="entry name" value="HTH-TYPE TRANSCRIPTIONAL REPRESSOR CZRA"/>
    <property type="match status" value="1"/>
</dbReference>
<evidence type="ECO:0000259" key="4">
    <source>
        <dbReference type="PROSITE" id="PS50987"/>
    </source>
</evidence>
<dbReference type="InterPro" id="IPR011991">
    <property type="entry name" value="ArsR-like_HTH"/>
</dbReference>
<dbReference type="GO" id="GO:0003700">
    <property type="term" value="F:DNA-binding transcription factor activity"/>
    <property type="evidence" value="ECO:0007669"/>
    <property type="project" value="InterPro"/>
</dbReference>
<keyword evidence="6" id="KW-1185">Reference proteome</keyword>
<dbReference type="PROSITE" id="PS00846">
    <property type="entry name" value="HTH_ARSR_1"/>
    <property type="match status" value="1"/>
</dbReference>
<dbReference type="Pfam" id="PF01022">
    <property type="entry name" value="HTH_5"/>
    <property type="match status" value="1"/>
</dbReference>
<organism evidence="5 6">
    <name type="scientific">Deinococcus phoenicis</name>
    <dbReference type="NCBI Taxonomy" id="1476583"/>
    <lineage>
        <taxon>Bacteria</taxon>
        <taxon>Thermotogati</taxon>
        <taxon>Deinococcota</taxon>
        <taxon>Deinococci</taxon>
        <taxon>Deinococcales</taxon>
        <taxon>Deinococcaceae</taxon>
        <taxon>Deinococcus</taxon>
    </lineage>
</organism>
<dbReference type="SUPFAM" id="SSF46785">
    <property type="entry name" value="Winged helix' DNA-binding domain"/>
    <property type="match status" value="1"/>
</dbReference>
<dbReference type="PROSITE" id="PS50987">
    <property type="entry name" value="HTH_ARSR_2"/>
    <property type="match status" value="1"/>
</dbReference>
<evidence type="ECO:0000256" key="2">
    <source>
        <dbReference type="ARBA" id="ARBA00023125"/>
    </source>
</evidence>
<sequence length="133" mass="14423">MTFPLPGLRYGQDMRTASQDDVCDVPCVHPEAVARVRSALPDASCVEAASTLLKVVADPTRLRMLSALNIEELCVCDLANIAGISESAASHQLRLLRAHRLVTSRKEGRVVYYRLLDGHITSLIGSAIEHAGE</sequence>
<feature type="domain" description="HTH arsR-type" evidence="4">
    <location>
        <begin position="41"/>
        <end position="133"/>
    </location>
</feature>
<dbReference type="InterPro" id="IPR018334">
    <property type="entry name" value="ArsR_HTH"/>
</dbReference>
<evidence type="ECO:0000313" key="6">
    <source>
        <dbReference type="Proteomes" id="UP000020492"/>
    </source>
</evidence>
<protein>
    <submittedName>
        <fullName evidence="5">Regulatory protein ArsR</fullName>
    </submittedName>
</protein>
<dbReference type="NCBIfam" id="NF033788">
    <property type="entry name" value="HTH_metalloreg"/>
    <property type="match status" value="1"/>
</dbReference>
<dbReference type="STRING" id="1476583.DEIPH_ctg019orf0013"/>
<evidence type="ECO:0000313" key="5">
    <source>
        <dbReference type="EMBL" id="EYB68600.1"/>
    </source>
</evidence>
<evidence type="ECO:0000256" key="1">
    <source>
        <dbReference type="ARBA" id="ARBA00023015"/>
    </source>
</evidence>